<dbReference type="AlphaFoldDB" id="A0A484KQ90"/>
<feature type="compositionally biased region" description="Basic and acidic residues" evidence="2">
    <location>
        <begin position="112"/>
        <end position="121"/>
    </location>
</feature>
<dbReference type="SMART" id="SM00320">
    <property type="entry name" value="WD40"/>
    <property type="match status" value="1"/>
</dbReference>
<sequence length="201" mass="22687">MRLLTTSNEYLNALDFTFYQLPHFLYLNLSLVKLRIPALLKISSEYNAVNRLKGDIKQLNLKVSQLQALLEEKEVQLRQARSSSNIKEGSHKQTVSSPRLSDDCNPTTSNVGKRESSHYIDDQGATCSQKSCVSKSERRDLLTEDQDSGSEMQREEEFPEVRVDFQETFLGHTSPITQCRFSASGDNIASASVDGTVRFVF</sequence>
<proteinExistence type="predicted"/>
<dbReference type="PROSITE" id="PS50082">
    <property type="entry name" value="WD_REPEATS_2"/>
    <property type="match status" value="1"/>
</dbReference>
<accession>A0A484KQ90</accession>
<organism evidence="3 4">
    <name type="scientific">Cuscuta campestris</name>
    <dbReference type="NCBI Taxonomy" id="132261"/>
    <lineage>
        <taxon>Eukaryota</taxon>
        <taxon>Viridiplantae</taxon>
        <taxon>Streptophyta</taxon>
        <taxon>Embryophyta</taxon>
        <taxon>Tracheophyta</taxon>
        <taxon>Spermatophyta</taxon>
        <taxon>Magnoliopsida</taxon>
        <taxon>eudicotyledons</taxon>
        <taxon>Gunneridae</taxon>
        <taxon>Pentapetalae</taxon>
        <taxon>asterids</taxon>
        <taxon>lamiids</taxon>
        <taxon>Solanales</taxon>
        <taxon>Convolvulaceae</taxon>
        <taxon>Cuscuteae</taxon>
        <taxon>Cuscuta</taxon>
        <taxon>Cuscuta subgen. Grammica</taxon>
        <taxon>Cuscuta sect. Cleistogrammica</taxon>
    </lineage>
</organism>
<dbReference type="Proteomes" id="UP000595140">
    <property type="component" value="Unassembled WGS sequence"/>
</dbReference>
<dbReference type="PANTHER" id="PTHR47198">
    <property type="entry name" value="OS05G0299300 PROTEIN"/>
    <property type="match status" value="1"/>
</dbReference>
<gene>
    <name evidence="3" type="ORF">CCAM_LOCUS7860</name>
</gene>
<feature type="repeat" description="WD" evidence="1">
    <location>
        <begin position="169"/>
        <end position="199"/>
    </location>
</feature>
<name>A0A484KQ90_9ASTE</name>
<dbReference type="InterPro" id="IPR001680">
    <property type="entry name" value="WD40_rpt"/>
</dbReference>
<feature type="region of interest" description="Disordered" evidence="2">
    <location>
        <begin position="138"/>
        <end position="160"/>
    </location>
</feature>
<dbReference type="PROSITE" id="PS50294">
    <property type="entry name" value="WD_REPEATS_REGION"/>
    <property type="match status" value="1"/>
</dbReference>
<evidence type="ECO:0000313" key="4">
    <source>
        <dbReference type="Proteomes" id="UP000595140"/>
    </source>
</evidence>
<protein>
    <submittedName>
        <fullName evidence="3">Uncharacterized protein</fullName>
    </submittedName>
</protein>
<dbReference type="SUPFAM" id="SSF50978">
    <property type="entry name" value="WD40 repeat-like"/>
    <property type="match status" value="1"/>
</dbReference>
<evidence type="ECO:0000313" key="3">
    <source>
        <dbReference type="EMBL" id="VFQ66084.1"/>
    </source>
</evidence>
<feature type="compositionally biased region" description="Polar residues" evidence="2">
    <location>
        <begin position="80"/>
        <end position="111"/>
    </location>
</feature>
<dbReference type="EMBL" id="OOIL02000516">
    <property type="protein sequence ID" value="VFQ66084.1"/>
    <property type="molecule type" value="Genomic_DNA"/>
</dbReference>
<keyword evidence="4" id="KW-1185">Reference proteome</keyword>
<feature type="region of interest" description="Disordered" evidence="2">
    <location>
        <begin position="80"/>
        <end position="122"/>
    </location>
</feature>
<evidence type="ECO:0000256" key="2">
    <source>
        <dbReference type="SAM" id="MobiDB-lite"/>
    </source>
</evidence>
<dbReference type="InterPro" id="IPR036322">
    <property type="entry name" value="WD40_repeat_dom_sf"/>
</dbReference>
<dbReference type="InterPro" id="IPR015943">
    <property type="entry name" value="WD40/YVTN_repeat-like_dom_sf"/>
</dbReference>
<evidence type="ECO:0000256" key="1">
    <source>
        <dbReference type="PROSITE-ProRule" id="PRU00221"/>
    </source>
</evidence>
<dbReference type="OrthoDB" id="538223at2759"/>
<dbReference type="Pfam" id="PF00400">
    <property type="entry name" value="WD40"/>
    <property type="match status" value="1"/>
</dbReference>
<dbReference type="PANTHER" id="PTHR47198:SF1">
    <property type="entry name" value="WD REPEAT-CONTAINING PROTEIN 91-LIKE ISOFORM X1"/>
    <property type="match status" value="1"/>
</dbReference>
<dbReference type="Gene3D" id="2.130.10.10">
    <property type="entry name" value="YVTN repeat-like/Quinoprotein amine dehydrogenase"/>
    <property type="match status" value="1"/>
</dbReference>
<keyword evidence="1" id="KW-0853">WD repeat</keyword>
<reference evidence="3 4" key="1">
    <citation type="submission" date="2018-04" db="EMBL/GenBank/DDBJ databases">
        <authorList>
            <person name="Vogel A."/>
        </authorList>
    </citation>
    <scope>NUCLEOTIDE SEQUENCE [LARGE SCALE GENOMIC DNA]</scope>
</reference>